<sequence>MAFVSGALVGFVREGGCSVRKRRVWRKGWRSCTGDEQYDEYEGVRRLLLVAGMTGISFAATRAWDRYGLDLIDATLNRLPDQPVVEVQMNPLNPELEKLLLDVTRDVATRKMGLFKITTLNAAADEKMAKAQSLFKESELTEIDEDTTRFNLNLYSLYHTIAVGTTSKQSRFDLTKMVAKELLTYAERKSPSLAQKRSQSRASPRESRPVIDGINVLLTGYREDGLISGFKIDLSSLEDIEWREDGQSNFSVFADDLRTMTAAQLLAAEEYDDTAPVFIPYVLEAFLQDCGFQVSMEFFYIDNTYQSDPAKYAPHGLVATFDIQDKESINQG</sequence>
<dbReference type="Proteomes" id="UP001157974">
    <property type="component" value="Unassembled WGS sequence"/>
</dbReference>
<dbReference type="AlphaFoldDB" id="A0AAV8USQ9"/>
<dbReference type="EMBL" id="JAMWBK010000006">
    <property type="protein sequence ID" value="KAJ8904167.1"/>
    <property type="molecule type" value="Genomic_DNA"/>
</dbReference>
<proteinExistence type="predicted"/>
<organism evidence="1 2">
    <name type="scientific">Rhodosorus marinus</name>
    <dbReference type="NCBI Taxonomy" id="101924"/>
    <lineage>
        <taxon>Eukaryota</taxon>
        <taxon>Rhodophyta</taxon>
        <taxon>Stylonematophyceae</taxon>
        <taxon>Stylonematales</taxon>
        <taxon>Stylonemataceae</taxon>
        <taxon>Rhodosorus</taxon>
    </lineage>
</organism>
<gene>
    <name evidence="1" type="ORF">NDN08_000694</name>
</gene>
<reference evidence="1 2" key="1">
    <citation type="journal article" date="2023" name="Nat. Commun.">
        <title>Origin of minicircular mitochondrial genomes in red algae.</title>
        <authorList>
            <person name="Lee Y."/>
            <person name="Cho C.H."/>
            <person name="Lee Y.M."/>
            <person name="Park S.I."/>
            <person name="Yang J.H."/>
            <person name="West J.A."/>
            <person name="Bhattacharya D."/>
            <person name="Yoon H.S."/>
        </authorList>
    </citation>
    <scope>NUCLEOTIDE SEQUENCE [LARGE SCALE GENOMIC DNA]</scope>
    <source>
        <strain evidence="1 2">CCMP1338</strain>
        <tissue evidence="1">Whole cell</tissue>
    </source>
</reference>
<evidence type="ECO:0000313" key="1">
    <source>
        <dbReference type="EMBL" id="KAJ8904167.1"/>
    </source>
</evidence>
<name>A0AAV8USQ9_9RHOD</name>
<keyword evidence="2" id="KW-1185">Reference proteome</keyword>
<evidence type="ECO:0000313" key="2">
    <source>
        <dbReference type="Proteomes" id="UP001157974"/>
    </source>
</evidence>
<comment type="caution">
    <text evidence="1">The sequence shown here is derived from an EMBL/GenBank/DDBJ whole genome shotgun (WGS) entry which is preliminary data.</text>
</comment>
<accession>A0AAV8USQ9</accession>
<protein>
    <submittedName>
        <fullName evidence="1">Uncharacterized protein</fullName>
    </submittedName>
</protein>